<keyword evidence="2" id="KW-0378">Hydrolase</keyword>
<proteinExistence type="predicted"/>
<dbReference type="SUPFAM" id="SSF53474">
    <property type="entry name" value="alpha/beta-Hydrolases"/>
    <property type="match status" value="1"/>
</dbReference>
<reference evidence="2 3" key="1">
    <citation type="submission" date="2017-07" db="EMBL/GenBank/DDBJ databases">
        <title>Sandarakinorhabdus cyanobacteriorum sp. nov., a novel bacterium isolated from cyanobacterial aggregates in a eutrophic lake.</title>
        <authorList>
            <person name="Cai H."/>
        </authorList>
    </citation>
    <scope>NUCLEOTIDE SEQUENCE [LARGE SCALE GENOMIC DNA]</scope>
    <source>
        <strain evidence="2 3">TH057</strain>
    </source>
</reference>
<dbReference type="PANTHER" id="PTHR46623:SF6">
    <property type="entry name" value="ALPHA_BETA-HYDROLASES SUPERFAMILY PROTEIN"/>
    <property type="match status" value="1"/>
</dbReference>
<dbReference type="Pfam" id="PF01738">
    <property type="entry name" value="DLH"/>
    <property type="match status" value="1"/>
</dbReference>
<feature type="domain" description="Dienelactone hydrolase" evidence="1">
    <location>
        <begin position="26"/>
        <end position="144"/>
    </location>
</feature>
<evidence type="ECO:0000313" key="2">
    <source>
        <dbReference type="EMBL" id="OYQ36075.1"/>
    </source>
</evidence>
<dbReference type="AlphaFoldDB" id="A0A255Z5B8"/>
<dbReference type="RefSeq" id="WP_094472413.1">
    <property type="nucleotide sequence ID" value="NZ_NOXT01000050.1"/>
</dbReference>
<dbReference type="GO" id="GO:0016787">
    <property type="term" value="F:hydrolase activity"/>
    <property type="evidence" value="ECO:0007669"/>
    <property type="project" value="UniProtKB-KW"/>
</dbReference>
<comment type="caution">
    <text evidence="2">The sequence shown here is derived from an EMBL/GenBank/DDBJ whole genome shotgun (WGS) entry which is preliminary data.</text>
</comment>
<evidence type="ECO:0000259" key="1">
    <source>
        <dbReference type="Pfam" id="PF01738"/>
    </source>
</evidence>
<gene>
    <name evidence="2" type="ORF">CHU93_01255</name>
</gene>
<dbReference type="PANTHER" id="PTHR46623">
    <property type="entry name" value="CARBOXYMETHYLENEBUTENOLIDASE-RELATED"/>
    <property type="match status" value="1"/>
</dbReference>
<dbReference type="OrthoDB" id="9782215at2"/>
<keyword evidence="3" id="KW-1185">Reference proteome</keyword>
<evidence type="ECO:0000313" key="3">
    <source>
        <dbReference type="Proteomes" id="UP000216991"/>
    </source>
</evidence>
<dbReference type="InterPro" id="IPR002925">
    <property type="entry name" value="Dienelactn_hydro"/>
</dbReference>
<dbReference type="Proteomes" id="UP000216991">
    <property type="component" value="Unassembled WGS sequence"/>
</dbReference>
<dbReference type="EMBL" id="NOXT01000050">
    <property type="protein sequence ID" value="OYQ36075.1"/>
    <property type="molecule type" value="Genomic_DNA"/>
</dbReference>
<dbReference type="Gene3D" id="3.40.50.1820">
    <property type="entry name" value="alpha/beta hydrolase"/>
    <property type="match status" value="1"/>
</dbReference>
<name>A0A255Z5B8_9SPHN</name>
<organism evidence="2 3">
    <name type="scientific">Sandarakinorhabdus cyanobacteriorum</name>
    <dbReference type="NCBI Taxonomy" id="1981098"/>
    <lineage>
        <taxon>Bacteria</taxon>
        <taxon>Pseudomonadati</taxon>
        <taxon>Pseudomonadota</taxon>
        <taxon>Alphaproteobacteria</taxon>
        <taxon>Sphingomonadales</taxon>
        <taxon>Sphingosinicellaceae</taxon>
        <taxon>Sandarakinorhabdus</taxon>
    </lineage>
</organism>
<protein>
    <submittedName>
        <fullName evidence="2">Dienelactone hydrolase</fullName>
    </submittedName>
</protein>
<dbReference type="InterPro" id="IPR029058">
    <property type="entry name" value="AB_hydrolase_fold"/>
</dbReference>
<dbReference type="InterPro" id="IPR051049">
    <property type="entry name" value="Dienelactone_hydrolase-like"/>
</dbReference>
<sequence length="264" mass="28385">MPLADYEKTDFTAGPWTRPVYRRGSGPAVVVIHEIPGLHPLVIDFADRLVAAGMTVFCPSLFGTPGKPATKPYALAQMAINICIRREFSVWADGRSSPIVEWLRSLAAHAHAECGGPGVGAIGMCFTGGFALAMMTEPSVIAPVLSQPSMPIKGLKAGSIDASPAEIACARARLEKEDLTVMGLRYRGDPFVPDERFARYARELGDRFIDVTLEPEHARPDTGMTPHSVLTIHLPDSGPGKEAEARVIGFFRQRLGLDPALAAP</sequence>
<accession>A0A255Z5B8</accession>